<gene>
    <name evidence="6" type="ORF">ADEAN_000835400</name>
</gene>
<dbReference type="GO" id="GO:0022857">
    <property type="term" value="F:transmembrane transporter activity"/>
    <property type="evidence" value="ECO:0007669"/>
    <property type="project" value="InterPro"/>
</dbReference>
<feature type="transmembrane region" description="Helical" evidence="5">
    <location>
        <begin position="531"/>
        <end position="550"/>
    </location>
</feature>
<evidence type="ECO:0000256" key="4">
    <source>
        <dbReference type="ARBA" id="ARBA00023136"/>
    </source>
</evidence>
<keyword evidence="3 5" id="KW-1133">Transmembrane helix</keyword>
<evidence type="ECO:0000256" key="2">
    <source>
        <dbReference type="ARBA" id="ARBA00022692"/>
    </source>
</evidence>
<reference evidence="6 7" key="1">
    <citation type="submission" date="2020-08" db="EMBL/GenBank/DDBJ databases">
        <authorList>
            <person name="Newling K."/>
            <person name="Davey J."/>
            <person name="Forrester S."/>
        </authorList>
    </citation>
    <scope>NUCLEOTIDE SEQUENCE [LARGE SCALE GENOMIC DNA]</scope>
    <source>
        <strain evidence="7">Crithidia deanei Carvalho (ATCC PRA-265)</strain>
    </source>
</reference>
<evidence type="ECO:0000313" key="7">
    <source>
        <dbReference type="Proteomes" id="UP000515908"/>
    </source>
</evidence>
<evidence type="ECO:0000313" key="6">
    <source>
        <dbReference type="EMBL" id="CAD2220831.1"/>
    </source>
</evidence>
<dbReference type="PANTHER" id="PTHR21576:SF157">
    <property type="entry name" value="NODULIN-LIKE DOMAIN-CONTAINING PROTEIN"/>
    <property type="match status" value="1"/>
</dbReference>
<organism evidence="6 7">
    <name type="scientific">Angomonas deanei</name>
    <dbReference type="NCBI Taxonomy" id="59799"/>
    <lineage>
        <taxon>Eukaryota</taxon>
        <taxon>Discoba</taxon>
        <taxon>Euglenozoa</taxon>
        <taxon>Kinetoplastea</taxon>
        <taxon>Metakinetoplastina</taxon>
        <taxon>Trypanosomatida</taxon>
        <taxon>Trypanosomatidae</taxon>
        <taxon>Strigomonadinae</taxon>
        <taxon>Angomonas</taxon>
    </lineage>
</organism>
<accession>A0A7G2CPE5</accession>
<dbReference type="Pfam" id="PF07690">
    <property type="entry name" value="MFS_1"/>
    <property type="match status" value="1"/>
</dbReference>
<dbReference type="EMBL" id="LR877162">
    <property type="protein sequence ID" value="CAD2220831.1"/>
    <property type="molecule type" value="Genomic_DNA"/>
</dbReference>
<dbReference type="OrthoDB" id="410267at2759"/>
<feature type="transmembrane region" description="Helical" evidence="5">
    <location>
        <begin position="397"/>
        <end position="416"/>
    </location>
</feature>
<dbReference type="VEuPathDB" id="TriTrypDB:ADEAN_000835400"/>
<name>A0A7G2CPE5_9TRYP</name>
<feature type="transmembrane region" description="Helical" evidence="5">
    <location>
        <begin position="200"/>
        <end position="219"/>
    </location>
</feature>
<evidence type="ECO:0000256" key="5">
    <source>
        <dbReference type="SAM" id="Phobius"/>
    </source>
</evidence>
<dbReference type="Proteomes" id="UP000515908">
    <property type="component" value="Chromosome 18"/>
</dbReference>
<keyword evidence="4 5" id="KW-0472">Membrane</keyword>
<dbReference type="GO" id="GO:0016020">
    <property type="term" value="C:membrane"/>
    <property type="evidence" value="ECO:0007669"/>
    <property type="project" value="UniProtKB-SubCell"/>
</dbReference>
<evidence type="ECO:0000256" key="1">
    <source>
        <dbReference type="ARBA" id="ARBA00004141"/>
    </source>
</evidence>
<feature type="transmembrane region" description="Helical" evidence="5">
    <location>
        <begin position="139"/>
        <end position="163"/>
    </location>
</feature>
<protein>
    <submittedName>
        <fullName evidence="6">Nodulin-like/Major Facilitator Superfamily, putative</fullName>
    </submittedName>
</protein>
<proteinExistence type="predicted"/>
<keyword evidence="7" id="KW-1185">Reference proteome</keyword>
<feature type="transmembrane region" description="Helical" evidence="5">
    <location>
        <begin position="81"/>
        <end position="102"/>
    </location>
</feature>
<keyword evidence="2 5" id="KW-0812">Transmembrane</keyword>
<dbReference type="InterPro" id="IPR036259">
    <property type="entry name" value="MFS_trans_sf"/>
</dbReference>
<feature type="transmembrane region" description="Helical" evidence="5">
    <location>
        <begin position="169"/>
        <end position="193"/>
    </location>
</feature>
<feature type="transmembrane region" description="Helical" evidence="5">
    <location>
        <begin position="471"/>
        <end position="491"/>
    </location>
</feature>
<dbReference type="SUPFAM" id="SSF103473">
    <property type="entry name" value="MFS general substrate transporter"/>
    <property type="match status" value="1"/>
</dbReference>
<comment type="subcellular location">
    <subcellularLocation>
        <location evidence="1">Membrane</location>
        <topology evidence="1">Multi-pass membrane protein</topology>
    </subcellularLocation>
</comment>
<evidence type="ECO:0000256" key="3">
    <source>
        <dbReference type="ARBA" id="ARBA00022989"/>
    </source>
</evidence>
<feature type="transmembrane region" description="Helical" evidence="5">
    <location>
        <begin position="497"/>
        <end position="519"/>
    </location>
</feature>
<feature type="transmembrane region" description="Helical" evidence="5">
    <location>
        <begin position="108"/>
        <end position="127"/>
    </location>
</feature>
<feature type="transmembrane region" description="Helical" evidence="5">
    <location>
        <begin position="259"/>
        <end position="280"/>
    </location>
</feature>
<dbReference type="PANTHER" id="PTHR21576">
    <property type="entry name" value="UNCHARACTERIZED NODULIN-LIKE PROTEIN"/>
    <property type="match status" value="1"/>
</dbReference>
<sequence length="629" mass="68933">MSIADEIYSDGRGTIRESVSNYVLCQIAAPRTTAVSETRRFFVLFIGILACIGSSTSYVYNLFSGSLQSKFHLSQNQMTSITTGSALIGLFIFPLAGAYDYFGPKPLFFVAMTAFPLGAILFALSFADAINGSVLRFTVYNGLMGVASAMFDISGLMTLLSIFPSSRGAVIAVMKTFIGLGSAIFGSIALGFFEGSRTNFFYFMALFVNLAGFLSLVFIELPPYQLTTWEEKHLPEGEKRSRLATKRTYFEQIPPMRRFAVGFVLVFVLFVFLPTQSVLTSNYDLSPRTKQMFAIATVLLVLSFLAMSLPIKWLNGGSENLAQRVEASGDILEQPDQTGTVDAASLQRMSVRLSMRLASTRGSLVEEAIFHMPIQEEVLLSPQYETTFLQSIRRPDLWAVVYALFCAAGTQMVIIVNARFIYSAVKGAAITDEVNTMLTVANGVGSAWGRILMSLFEMYTQRNSVRERVPLTIALFIPCACSLLAALLLLLLPKEVIVIPFAVAALANGFTAASVVLVIRSIYAKDPANHYNFTSLGSIAATVILNKLLYGKWYSYHAGETGLCYGRECILLPFSIMSALCCTSLAAVYFVHRRYTHFCEKTFEGQDRASRVATANEATGESDALLSPG</sequence>
<dbReference type="Gene3D" id="1.20.1250.20">
    <property type="entry name" value="MFS general substrate transporter like domains"/>
    <property type="match status" value="1"/>
</dbReference>
<feature type="transmembrane region" description="Helical" evidence="5">
    <location>
        <begin position="292"/>
        <end position="311"/>
    </location>
</feature>
<feature type="transmembrane region" description="Helical" evidence="5">
    <location>
        <begin position="41"/>
        <end position="60"/>
    </location>
</feature>
<dbReference type="AlphaFoldDB" id="A0A7G2CPE5"/>
<feature type="transmembrane region" description="Helical" evidence="5">
    <location>
        <begin position="570"/>
        <end position="591"/>
    </location>
</feature>
<dbReference type="InterPro" id="IPR011701">
    <property type="entry name" value="MFS"/>
</dbReference>